<dbReference type="EMBL" id="LGKP01000015">
    <property type="protein sequence ID" value="KPL88987.1"/>
    <property type="molecule type" value="Genomic_DNA"/>
</dbReference>
<evidence type="ECO:0000256" key="1">
    <source>
        <dbReference type="ARBA" id="ARBA00009820"/>
    </source>
</evidence>
<comment type="similarity">
    <text evidence="1">Belongs to the TolB family.</text>
</comment>
<evidence type="ECO:0008006" key="5">
    <source>
        <dbReference type="Google" id="ProtNLM"/>
    </source>
</evidence>
<comment type="caution">
    <text evidence="3">The sequence shown here is derived from an EMBL/GenBank/DDBJ whole genome shotgun (WGS) entry which is preliminary data.</text>
</comment>
<dbReference type="InterPro" id="IPR011659">
    <property type="entry name" value="WD40"/>
</dbReference>
<reference evidence="3 4" key="1">
    <citation type="submission" date="2015-07" db="EMBL/GenBank/DDBJ databases">
        <title>Whole genome sequence of Herpetosiphon geysericola DSM 7119.</title>
        <authorList>
            <person name="Hemp J."/>
            <person name="Ward L.M."/>
            <person name="Pace L.A."/>
            <person name="Fischer W.W."/>
        </authorList>
    </citation>
    <scope>NUCLEOTIDE SEQUENCE [LARGE SCALE GENOMIC DNA]</scope>
    <source>
        <strain evidence="3 4">DSM 7119</strain>
    </source>
</reference>
<keyword evidence="2" id="KW-0732">Signal</keyword>
<dbReference type="PANTHER" id="PTHR36842:SF1">
    <property type="entry name" value="PROTEIN TOLB"/>
    <property type="match status" value="1"/>
</dbReference>
<proteinExistence type="inferred from homology"/>
<dbReference type="InterPro" id="IPR011042">
    <property type="entry name" value="6-blade_b-propeller_TolB-like"/>
</dbReference>
<feature type="signal peptide" evidence="2">
    <location>
        <begin position="1"/>
        <end position="19"/>
    </location>
</feature>
<organism evidence="3 4">
    <name type="scientific">Herpetosiphon geysericola</name>
    <dbReference type="NCBI Taxonomy" id="70996"/>
    <lineage>
        <taxon>Bacteria</taxon>
        <taxon>Bacillati</taxon>
        <taxon>Chloroflexota</taxon>
        <taxon>Chloroflexia</taxon>
        <taxon>Herpetosiphonales</taxon>
        <taxon>Herpetosiphonaceae</taxon>
        <taxon>Herpetosiphon</taxon>
    </lineage>
</organism>
<dbReference type="RefSeq" id="WP_054534310.1">
    <property type="nucleotide sequence ID" value="NZ_LGKP01000015.1"/>
</dbReference>
<protein>
    <recommendedName>
        <fullName evidence="5">Lipoprotein LpqB beta-propeller domain-containing protein</fullName>
    </recommendedName>
</protein>
<dbReference type="Proteomes" id="UP000050277">
    <property type="component" value="Unassembled WGS sequence"/>
</dbReference>
<feature type="chain" id="PRO_5006133262" description="Lipoprotein LpqB beta-propeller domain-containing protein" evidence="2">
    <location>
        <begin position="20"/>
        <end position="357"/>
    </location>
</feature>
<dbReference type="AlphaFoldDB" id="A0A0P6XX69"/>
<dbReference type="Pfam" id="PF07676">
    <property type="entry name" value="PD40"/>
    <property type="match status" value="2"/>
</dbReference>
<sequence length="357" mass="38349">MKKQLLSIGLMMSLVGCGAASNSVTPAAQAPASIDTADLAGYCIDTEPINKPVIVGLEGNIWTLNRDGSDMSQLTTAKERTLIRDAAWSHDRKTLAYSLMLPPIDLAIPWLQSGIICGLDAASGKGRLLAYGEFGDALSEPSWAGDDQSLYLTRRRTFLNEKNQFLREEAAIVQYGLGSNQATVVVDGSTTPAVSPDGKQLVYVQPNVDIGFPSLMIAKLDGSNPQPLGQPDPPFKSIIAPRWSPDGSTVVVTVNGGPGAIGGGAEPELAWWEHLLGVEVASAHGEPVSLWQITVSDGAMKPLAQNIDDGRISWNPDGKQFLFIHGYDGLMEYTLATGEERALTPMQVYWFVEWGSH</sequence>
<evidence type="ECO:0000313" key="4">
    <source>
        <dbReference type="Proteomes" id="UP000050277"/>
    </source>
</evidence>
<dbReference type="Gene3D" id="2.120.10.30">
    <property type="entry name" value="TolB, C-terminal domain"/>
    <property type="match status" value="1"/>
</dbReference>
<gene>
    <name evidence="3" type="ORF">SE18_10060</name>
</gene>
<evidence type="ECO:0000256" key="2">
    <source>
        <dbReference type="SAM" id="SignalP"/>
    </source>
</evidence>
<keyword evidence="4" id="KW-1185">Reference proteome</keyword>
<evidence type="ECO:0000313" key="3">
    <source>
        <dbReference type="EMBL" id="KPL88987.1"/>
    </source>
</evidence>
<accession>A0A0P6XX69</accession>
<name>A0A0P6XX69_9CHLR</name>
<dbReference type="PANTHER" id="PTHR36842">
    <property type="entry name" value="PROTEIN TOLB HOMOLOG"/>
    <property type="match status" value="1"/>
</dbReference>
<dbReference type="SUPFAM" id="SSF82171">
    <property type="entry name" value="DPP6 N-terminal domain-like"/>
    <property type="match status" value="1"/>
</dbReference>
<dbReference type="OrthoDB" id="159283at2"/>
<dbReference type="STRING" id="70996.SE18_10060"/>
<dbReference type="PROSITE" id="PS51257">
    <property type="entry name" value="PROKAR_LIPOPROTEIN"/>
    <property type="match status" value="1"/>
</dbReference>